<evidence type="ECO:0000256" key="1">
    <source>
        <dbReference type="ARBA" id="ARBA00004496"/>
    </source>
</evidence>
<dbReference type="STRING" id="1798382.A3D77_05990"/>
<keyword evidence="2 10" id="KW-0963">Cytoplasm</keyword>
<dbReference type="Gene3D" id="1.20.5.5270">
    <property type="match status" value="1"/>
</dbReference>
<proteinExistence type="evidence at transcript level"/>
<keyword evidence="5 10" id="KW-0378">Hydrolase</keyword>
<comment type="similarity">
    <text evidence="10 11 14">Belongs to the peptidase S16 family.</text>
</comment>
<keyword evidence="4 10" id="KW-0547">Nucleotide-binding</keyword>
<feature type="active site" evidence="10 12">
    <location>
        <position position="773"/>
    </location>
</feature>
<comment type="subcellular location">
    <subcellularLocation>
        <location evidence="1 10 11">Cytoplasm</location>
    </subcellularLocation>
</comment>
<dbReference type="HAMAP" id="MF_01973">
    <property type="entry name" value="lon_bact"/>
    <property type="match status" value="1"/>
</dbReference>
<accession>A0A1F5ZWS5</accession>
<comment type="catalytic activity">
    <reaction evidence="9 10 11 14">
        <text>Hydrolysis of proteins in presence of ATP.</text>
        <dbReference type="EC" id="3.4.21.53"/>
    </reaction>
</comment>
<evidence type="ECO:0000256" key="10">
    <source>
        <dbReference type="HAMAP-Rule" id="MF_01973"/>
    </source>
</evidence>
<evidence type="ECO:0000256" key="12">
    <source>
        <dbReference type="PIRSR" id="PIRSR001174-1"/>
    </source>
</evidence>
<protein>
    <recommendedName>
        <fullName evidence="10 11">Lon protease</fullName>
        <ecNumber evidence="10 11">3.4.21.53</ecNumber>
    </recommendedName>
    <alternativeName>
        <fullName evidence="10">ATP-dependent protease La</fullName>
    </alternativeName>
</protein>
<dbReference type="Pfam" id="PF22667">
    <property type="entry name" value="Lon_lid"/>
    <property type="match status" value="1"/>
</dbReference>
<dbReference type="InterPro" id="IPR003959">
    <property type="entry name" value="ATPase_AAA_core"/>
</dbReference>
<dbReference type="PROSITE" id="PS51786">
    <property type="entry name" value="LON_PROTEOLYTIC"/>
    <property type="match status" value="1"/>
</dbReference>
<dbReference type="AlphaFoldDB" id="A0A1F5ZWS5"/>
<evidence type="ECO:0000259" key="16">
    <source>
        <dbReference type="PROSITE" id="PS51786"/>
    </source>
</evidence>
<dbReference type="InterPro" id="IPR027065">
    <property type="entry name" value="Lon_Prtase"/>
</dbReference>
<dbReference type="FunFam" id="1.20.5.5270:FF:000002">
    <property type="entry name" value="Lon protease homolog"/>
    <property type="match status" value="1"/>
</dbReference>
<dbReference type="Proteomes" id="UP000176923">
    <property type="component" value="Unassembled WGS sequence"/>
</dbReference>
<dbReference type="Gene3D" id="1.20.58.1480">
    <property type="match status" value="1"/>
</dbReference>
<reference evidence="18 19" key="1">
    <citation type="journal article" date="2016" name="Nat. Commun.">
        <title>Thousands of microbial genomes shed light on interconnected biogeochemical processes in an aquifer system.</title>
        <authorList>
            <person name="Anantharaman K."/>
            <person name="Brown C.T."/>
            <person name="Hug L.A."/>
            <person name="Sharon I."/>
            <person name="Castelle C.J."/>
            <person name="Probst A.J."/>
            <person name="Thomas B.C."/>
            <person name="Singh A."/>
            <person name="Wilkins M.J."/>
            <person name="Karaoz U."/>
            <person name="Brodie E.L."/>
            <person name="Williams K.H."/>
            <person name="Hubbard S.S."/>
            <person name="Banfield J.F."/>
        </authorList>
    </citation>
    <scope>NUCLEOTIDE SEQUENCE [LARGE SCALE GENOMIC DNA]</scope>
</reference>
<evidence type="ECO:0000256" key="8">
    <source>
        <dbReference type="ARBA" id="ARBA00023016"/>
    </source>
</evidence>
<evidence type="ECO:0000256" key="3">
    <source>
        <dbReference type="ARBA" id="ARBA00022670"/>
    </source>
</evidence>
<dbReference type="InterPro" id="IPR046336">
    <property type="entry name" value="Lon_prtase_N_sf"/>
</dbReference>
<evidence type="ECO:0000313" key="19">
    <source>
        <dbReference type="Proteomes" id="UP000176923"/>
    </source>
</evidence>
<dbReference type="Gene3D" id="3.30.230.10">
    <property type="match status" value="1"/>
</dbReference>
<dbReference type="PRINTS" id="PR00830">
    <property type="entry name" value="ENDOLAPTASE"/>
</dbReference>
<feature type="active site" evidence="10 12">
    <location>
        <position position="730"/>
    </location>
</feature>
<dbReference type="PIRSF" id="PIRSF001174">
    <property type="entry name" value="Lon_proteas"/>
    <property type="match status" value="1"/>
</dbReference>
<feature type="binding site" evidence="10 13">
    <location>
        <begin position="407"/>
        <end position="414"/>
    </location>
    <ligand>
        <name>ATP</name>
        <dbReference type="ChEBI" id="CHEBI:30616"/>
    </ligand>
</feature>
<dbReference type="Gene3D" id="3.40.50.300">
    <property type="entry name" value="P-loop containing nucleotide triphosphate hydrolases"/>
    <property type="match status" value="1"/>
</dbReference>
<feature type="compositionally biased region" description="Basic and acidic residues" evidence="15">
    <location>
        <begin position="356"/>
        <end position="365"/>
    </location>
</feature>
<dbReference type="InterPro" id="IPR020568">
    <property type="entry name" value="Ribosomal_Su5_D2-typ_SF"/>
</dbReference>
<dbReference type="InterPro" id="IPR014721">
    <property type="entry name" value="Ribsml_uS5_D2-typ_fold_subgr"/>
</dbReference>
<keyword evidence="8 10" id="KW-0346">Stress response</keyword>
<evidence type="ECO:0000256" key="5">
    <source>
        <dbReference type="ARBA" id="ARBA00022801"/>
    </source>
</evidence>
<dbReference type="SMART" id="SM00382">
    <property type="entry name" value="AAA"/>
    <property type="match status" value="1"/>
</dbReference>
<name>A0A1F5ZWS5_9BACT</name>
<dbReference type="SUPFAM" id="SSF88697">
    <property type="entry name" value="PUA domain-like"/>
    <property type="match status" value="1"/>
</dbReference>
<dbReference type="GO" id="GO:0016887">
    <property type="term" value="F:ATP hydrolysis activity"/>
    <property type="evidence" value="ECO:0007669"/>
    <property type="project" value="UniProtKB-UniRule"/>
</dbReference>
<evidence type="ECO:0000256" key="11">
    <source>
        <dbReference type="PIRNR" id="PIRNR001174"/>
    </source>
</evidence>
<evidence type="ECO:0000256" key="9">
    <source>
        <dbReference type="ARBA" id="ARBA00050665"/>
    </source>
</evidence>
<dbReference type="InterPro" id="IPR004815">
    <property type="entry name" value="Lon_bac/euk-typ"/>
</dbReference>
<keyword evidence="7 10" id="KW-0067">ATP-binding</keyword>
<evidence type="ECO:0000256" key="13">
    <source>
        <dbReference type="PIRSR" id="PIRSR001174-2"/>
    </source>
</evidence>
<dbReference type="Pfam" id="PF05362">
    <property type="entry name" value="Lon_C"/>
    <property type="match status" value="1"/>
</dbReference>
<dbReference type="EMBL" id="MFJL01000005">
    <property type="protein sequence ID" value="OGG16928.1"/>
    <property type="molecule type" value="Genomic_DNA"/>
</dbReference>
<dbReference type="InterPro" id="IPR008269">
    <property type="entry name" value="Lon_proteolytic"/>
</dbReference>
<dbReference type="PROSITE" id="PS51787">
    <property type="entry name" value="LON_N"/>
    <property type="match status" value="1"/>
</dbReference>
<dbReference type="PANTHER" id="PTHR10046">
    <property type="entry name" value="ATP DEPENDENT LON PROTEASE FAMILY MEMBER"/>
    <property type="match status" value="1"/>
</dbReference>
<dbReference type="Pfam" id="PF02190">
    <property type="entry name" value="LON_substr_bdg"/>
    <property type="match status" value="1"/>
</dbReference>
<evidence type="ECO:0000256" key="14">
    <source>
        <dbReference type="PROSITE-ProRule" id="PRU01122"/>
    </source>
</evidence>
<comment type="caution">
    <text evidence="18">The sequence shown here is derived from an EMBL/GenBank/DDBJ whole genome shotgun (WGS) entry which is preliminary data.</text>
</comment>
<evidence type="ECO:0000259" key="17">
    <source>
        <dbReference type="PROSITE" id="PS51787"/>
    </source>
</evidence>
<dbReference type="SUPFAM" id="SSF54211">
    <property type="entry name" value="Ribosomal protein S5 domain 2-like"/>
    <property type="match status" value="1"/>
</dbReference>
<dbReference type="InterPro" id="IPR003593">
    <property type="entry name" value="AAA+_ATPase"/>
</dbReference>
<keyword evidence="6 10" id="KW-0720">Serine protease</keyword>
<comment type="induction">
    <text evidence="10">By heat shock.</text>
</comment>
<comment type="function">
    <text evidence="10">ATP-dependent serine protease that mediates the selective degradation of mutant and abnormal proteins as well as certain short-lived regulatory proteins. Required for cellular homeostasis and for survival from DNA damage and developmental changes induced by stress. Degrades polypeptides processively to yield small peptide fragments that are 5 to 10 amino acids long. Binds to DNA in a double-stranded, site-specific manner.</text>
</comment>
<dbReference type="GO" id="GO:0006515">
    <property type="term" value="P:protein quality control for misfolded or incompletely synthesized proteins"/>
    <property type="evidence" value="ECO:0007669"/>
    <property type="project" value="UniProtKB-UniRule"/>
</dbReference>
<evidence type="ECO:0000256" key="6">
    <source>
        <dbReference type="ARBA" id="ARBA00022825"/>
    </source>
</evidence>
<dbReference type="EC" id="3.4.21.53" evidence="10 11"/>
<dbReference type="InterPro" id="IPR054594">
    <property type="entry name" value="Lon_lid"/>
</dbReference>
<sequence>MDPINPQPSSVKILPVIPIRDGVVFPNTEIVLTFGRPGSLSAIEASNGSDRLVVLSMQKNSSLHDPQPSDLYPIGTLARIERILKTDNEINALVKGISKVEILSYESVTPYFLGKVAEVKENFEISDEITALVNHIMAELKKAVNYGKSVDFLSFMNIMSGLNPPEFANHVAAILDIKPAEKQLILETNQVKDKLLRISDYLTREVKILEIERKIASKTQEKFDKSMKEAVLRERLKTIEKELGEEGESKDTKELAAKIKASGMPVDVEEKARKELKRLAQMSSYNPEASYVRTYLEWLCDLPWSAASTNHVDIIGAAKVLDEDHFGLKKMKERILEYLAVMKLRQQRIDEANSIKIGDSKETAPQDKNQNQNVSATISSIPASKIRKEETAKPKTANVPTILCFVGPPGVGKTSIGKSIARSLGRKFVKISLGGIRDEAEIRGHRRTYVGALPGRIIQGIKTAGTKNPVFMLDEIDKVGADYRGDPSAALLEALDPEQNHAFSDHYLEVPFDLSDVMFITTCNVLDTIPPALRDRLEIIHFPGYTTDEKFHIVKDFLIEKQIEAHGLKIDSIKLADKAIYSIIERYTREAGVRGLERQVATIFRKIAKEVVEGKTDTNSITDREVRKYLGPERFTPYLAEKKDEVGTSTGLAWTEAGGDILFIEVLLMKGKGALILTGQLGDVMQESCKAAVSYVRSKATQFGIPEKFYEKTDIHVHVPEGAVPKDGPSAGTSITTAIVSALTKIPVRKDVAMTGEVTLRGRVLEIGGVKEKVIAAHRAGIRTVILPKKNKKDLEDIPKYVLDDLKFVFVEQIDQVLKAALTRPIITVEEVEIEKPVIHERMVARLHS</sequence>
<gene>
    <name evidence="10" type="primary">lon</name>
    <name evidence="18" type="ORF">A3D77_05990</name>
</gene>
<organism evidence="18 19">
    <name type="scientific">Candidatus Gottesmanbacteria bacterium RIFCSPHIGHO2_02_FULL_39_11</name>
    <dbReference type="NCBI Taxonomy" id="1798382"/>
    <lineage>
        <taxon>Bacteria</taxon>
        <taxon>Candidatus Gottesmaniibacteriota</taxon>
    </lineage>
</organism>
<keyword evidence="3 10" id="KW-0645">Protease</keyword>
<dbReference type="SMART" id="SM00464">
    <property type="entry name" value="LON"/>
    <property type="match status" value="1"/>
</dbReference>
<dbReference type="InterPro" id="IPR027417">
    <property type="entry name" value="P-loop_NTPase"/>
</dbReference>
<dbReference type="NCBIfam" id="TIGR00763">
    <property type="entry name" value="lon"/>
    <property type="match status" value="1"/>
</dbReference>
<dbReference type="GO" id="GO:0005737">
    <property type="term" value="C:cytoplasm"/>
    <property type="evidence" value="ECO:0007669"/>
    <property type="project" value="UniProtKB-SubCell"/>
</dbReference>
<dbReference type="GO" id="GO:0043565">
    <property type="term" value="F:sequence-specific DNA binding"/>
    <property type="evidence" value="ECO:0007669"/>
    <property type="project" value="UniProtKB-UniRule"/>
</dbReference>
<feature type="domain" description="Lon N-terminal" evidence="17">
    <location>
        <begin position="14"/>
        <end position="206"/>
    </location>
</feature>
<dbReference type="GO" id="GO:0004252">
    <property type="term" value="F:serine-type endopeptidase activity"/>
    <property type="evidence" value="ECO:0007669"/>
    <property type="project" value="UniProtKB-UniRule"/>
</dbReference>
<dbReference type="Gene3D" id="2.30.130.40">
    <property type="entry name" value="LON domain-like"/>
    <property type="match status" value="1"/>
</dbReference>
<dbReference type="InterPro" id="IPR015947">
    <property type="entry name" value="PUA-like_sf"/>
</dbReference>
<evidence type="ECO:0000313" key="18">
    <source>
        <dbReference type="EMBL" id="OGG16928.1"/>
    </source>
</evidence>
<dbReference type="Pfam" id="PF00004">
    <property type="entry name" value="AAA"/>
    <property type="match status" value="1"/>
</dbReference>
<evidence type="ECO:0000256" key="15">
    <source>
        <dbReference type="SAM" id="MobiDB-lite"/>
    </source>
</evidence>
<feature type="domain" description="Lon proteolytic" evidence="16">
    <location>
        <begin position="643"/>
        <end position="824"/>
    </location>
</feature>
<dbReference type="GO" id="GO:0005524">
    <property type="term" value="F:ATP binding"/>
    <property type="evidence" value="ECO:0007669"/>
    <property type="project" value="UniProtKB-UniRule"/>
</dbReference>
<feature type="compositionally biased region" description="Polar residues" evidence="15">
    <location>
        <begin position="366"/>
        <end position="380"/>
    </location>
</feature>
<dbReference type="SUPFAM" id="SSF52540">
    <property type="entry name" value="P-loop containing nucleoside triphosphate hydrolases"/>
    <property type="match status" value="1"/>
</dbReference>
<comment type="subunit">
    <text evidence="10 11">Homohexamer. Organized in a ring with a central cavity.</text>
</comment>
<dbReference type="InterPro" id="IPR003111">
    <property type="entry name" value="Lon_prtase_N"/>
</dbReference>
<dbReference type="CDD" id="cd19500">
    <property type="entry name" value="RecA-like_Lon"/>
    <property type="match status" value="1"/>
</dbReference>
<evidence type="ECO:0000256" key="4">
    <source>
        <dbReference type="ARBA" id="ARBA00022741"/>
    </source>
</evidence>
<dbReference type="GO" id="GO:0004176">
    <property type="term" value="F:ATP-dependent peptidase activity"/>
    <property type="evidence" value="ECO:0007669"/>
    <property type="project" value="UniProtKB-UniRule"/>
</dbReference>
<dbReference type="FunFam" id="3.40.50.300:FF:000021">
    <property type="entry name" value="Lon protease homolog"/>
    <property type="match status" value="1"/>
</dbReference>
<evidence type="ECO:0000256" key="7">
    <source>
        <dbReference type="ARBA" id="ARBA00022840"/>
    </source>
</evidence>
<feature type="region of interest" description="Disordered" evidence="15">
    <location>
        <begin position="356"/>
        <end position="380"/>
    </location>
</feature>
<dbReference type="InterPro" id="IPR027543">
    <property type="entry name" value="Lon_bac"/>
</dbReference>
<dbReference type="Gene3D" id="1.10.8.60">
    <property type="match status" value="1"/>
</dbReference>
<dbReference type="GO" id="GO:0034605">
    <property type="term" value="P:cellular response to heat"/>
    <property type="evidence" value="ECO:0007669"/>
    <property type="project" value="UniProtKB-UniRule"/>
</dbReference>
<evidence type="ECO:0000256" key="2">
    <source>
        <dbReference type="ARBA" id="ARBA00022490"/>
    </source>
</evidence>